<dbReference type="SMART" id="SM01385">
    <property type="entry name" value="DSS1_SEM1"/>
    <property type="match status" value="1"/>
</dbReference>
<evidence type="ECO:0000256" key="1">
    <source>
        <dbReference type="ARBA" id="ARBA00034491"/>
    </source>
</evidence>
<comment type="similarity">
    <text evidence="1 2">Belongs to the DSS1/SEM1 family.</text>
</comment>
<gene>
    <name evidence="4" type="ORF">MSPICULIGERA_LOCUS13091</name>
    <name evidence="3" type="ORF">MSPICULIGERA_LOCUS7107</name>
</gene>
<dbReference type="GO" id="GO:0006406">
    <property type="term" value="P:mRNA export from nucleus"/>
    <property type="evidence" value="ECO:0007669"/>
    <property type="project" value="UniProtKB-UniRule"/>
</dbReference>
<keyword evidence="2" id="KW-0539">Nucleus</keyword>
<evidence type="ECO:0000313" key="3">
    <source>
        <dbReference type="EMBL" id="CAJ0568591.1"/>
    </source>
</evidence>
<keyword evidence="2" id="KW-0647">Proteasome</keyword>
<comment type="subcellular location">
    <subcellularLocation>
        <location evidence="2">Nucleus</location>
    </subcellularLocation>
</comment>
<dbReference type="GO" id="GO:0043248">
    <property type="term" value="P:proteasome assembly"/>
    <property type="evidence" value="ECO:0007669"/>
    <property type="project" value="UniProtKB-UniRule"/>
</dbReference>
<protein>
    <recommendedName>
        <fullName evidence="2">26S proteasome complex subunit dss-1</fullName>
    </recommendedName>
</protein>
<dbReference type="AlphaFoldDB" id="A0AA36CHX1"/>
<organism evidence="3 5">
    <name type="scientific">Mesorhabditis spiculigera</name>
    <dbReference type="NCBI Taxonomy" id="96644"/>
    <lineage>
        <taxon>Eukaryota</taxon>
        <taxon>Metazoa</taxon>
        <taxon>Ecdysozoa</taxon>
        <taxon>Nematoda</taxon>
        <taxon>Chromadorea</taxon>
        <taxon>Rhabditida</taxon>
        <taxon>Rhabditina</taxon>
        <taxon>Rhabditomorpha</taxon>
        <taxon>Rhabditoidea</taxon>
        <taxon>Rhabditidae</taxon>
        <taxon>Mesorhabditinae</taxon>
        <taxon>Mesorhabditis</taxon>
    </lineage>
</organism>
<evidence type="ECO:0000313" key="5">
    <source>
        <dbReference type="Proteomes" id="UP001177023"/>
    </source>
</evidence>
<keyword evidence="5" id="KW-1185">Reference proteome</keyword>
<dbReference type="InterPro" id="IPR007834">
    <property type="entry name" value="DSS1_SEM1"/>
</dbReference>
<dbReference type="Proteomes" id="UP001177023">
    <property type="component" value="Unassembled WGS sequence"/>
</dbReference>
<dbReference type="PANTHER" id="PTHR16771:SF0">
    <property type="entry name" value="26S PROTEASOME COMPLEX SUBUNIT SEM1"/>
    <property type="match status" value="1"/>
</dbReference>
<dbReference type="GO" id="GO:0000724">
    <property type="term" value="P:double-strand break repair via homologous recombination"/>
    <property type="evidence" value="ECO:0007669"/>
    <property type="project" value="TreeGrafter"/>
</dbReference>
<dbReference type="GO" id="GO:0005634">
    <property type="term" value="C:nucleus"/>
    <property type="evidence" value="ECO:0007669"/>
    <property type="project" value="UniProtKB-SubCell"/>
</dbReference>
<evidence type="ECO:0000313" key="4">
    <source>
        <dbReference type="EMBL" id="CAJ0574764.1"/>
    </source>
</evidence>
<dbReference type="PANTHER" id="PTHR16771">
    <property type="entry name" value="26 PROTEASOME COMPLEX SUBUNIT DSS1"/>
    <property type="match status" value="1"/>
</dbReference>
<comment type="function">
    <text evidence="2">Component of the 26S proteasome, a multiprotein complex involved in the ATP-dependent degradation of ubiquitinated proteins.</text>
</comment>
<feature type="non-terminal residue" evidence="3">
    <location>
        <position position="78"/>
    </location>
</feature>
<dbReference type="EMBL" id="CATQJA010002633">
    <property type="protein sequence ID" value="CAJ0574764.1"/>
    <property type="molecule type" value="Genomic_DNA"/>
</dbReference>
<dbReference type="Pfam" id="PF05160">
    <property type="entry name" value="DSS1_SEM1"/>
    <property type="match status" value="1"/>
</dbReference>
<comment type="caution">
    <text evidence="3">The sequence shown here is derived from an EMBL/GenBank/DDBJ whole genome shotgun (WGS) entry which is preliminary data.</text>
</comment>
<reference evidence="3" key="1">
    <citation type="submission" date="2023-06" db="EMBL/GenBank/DDBJ databases">
        <authorList>
            <person name="Delattre M."/>
        </authorList>
    </citation>
    <scope>NUCLEOTIDE SEQUENCE</scope>
    <source>
        <strain evidence="3">AF72</strain>
    </source>
</reference>
<dbReference type="GO" id="GO:0008541">
    <property type="term" value="C:proteasome regulatory particle, lid subcomplex"/>
    <property type="evidence" value="ECO:0007669"/>
    <property type="project" value="UniProtKB-UniRule"/>
</dbReference>
<evidence type="ECO:0000256" key="2">
    <source>
        <dbReference type="RuleBase" id="RU369057"/>
    </source>
</evidence>
<proteinExistence type="inferred from homology"/>
<dbReference type="EMBL" id="CATQJA010001768">
    <property type="protein sequence ID" value="CAJ0568591.1"/>
    <property type="molecule type" value="Genomic_DNA"/>
</dbReference>
<accession>A0AA36CHX1</accession>
<name>A0AA36CHX1_9BILA</name>
<sequence>MTDKKETKIDVKKVTKAAVDDVEFEEFPVLDWPEKGEEEDVNVWEDNWDDETNESEFSQKLKQELDKLMAQRKQKQNA</sequence>
<dbReference type="CDD" id="cd13768">
    <property type="entry name" value="DSS1_Sem1"/>
    <property type="match status" value="1"/>
</dbReference>